<sequence length="128" mass="13744">MKDMSAKVDSVARHFIALEKQVEELKKLTANLTRDLNTAAATINTAVARGAAGGCHTTCTSLNTTDLVTALNMTKMPNLKAQVGTMADCLNSSLVADLNQVKATMVNDSVDIKQTVSHITNLYYDNKV</sequence>
<evidence type="ECO:0000313" key="1">
    <source>
        <dbReference type="EMBL" id="KAK2183285.1"/>
    </source>
</evidence>
<accession>A0AAD9L6B7</accession>
<proteinExistence type="predicted"/>
<organism evidence="1 2">
    <name type="scientific">Ridgeia piscesae</name>
    <name type="common">Tubeworm</name>
    <dbReference type="NCBI Taxonomy" id="27915"/>
    <lineage>
        <taxon>Eukaryota</taxon>
        <taxon>Metazoa</taxon>
        <taxon>Spiralia</taxon>
        <taxon>Lophotrochozoa</taxon>
        <taxon>Annelida</taxon>
        <taxon>Polychaeta</taxon>
        <taxon>Sedentaria</taxon>
        <taxon>Canalipalpata</taxon>
        <taxon>Sabellida</taxon>
        <taxon>Siboglinidae</taxon>
        <taxon>Ridgeia</taxon>
    </lineage>
</organism>
<dbReference type="Proteomes" id="UP001209878">
    <property type="component" value="Unassembled WGS sequence"/>
</dbReference>
<comment type="caution">
    <text evidence="1">The sequence shown here is derived from an EMBL/GenBank/DDBJ whole genome shotgun (WGS) entry which is preliminary data.</text>
</comment>
<keyword evidence="2" id="KW-1185">Reference proteome</keyword>
<evidence type="ECO:0000313" key="2">
    <source>
        <dbReference type="Proteomes" id="UP001209878"/>
    </source>
</evidence>
<gene>
    <name evidence="1" type="ORF">NP493_317g00018</name>
</gene>
<dbReference type="AlphaFoldDB" id="A0AAD9L6B7"/>
<dbReference type="EMBL" id="JAODUO010000316">
    <property type="protein sequence ID" value="KAK2183285.1"/>
    <property type="molecule type" value="Genomic_DNA"/>
</dbReference>
<protein>
    <submittedName>
        <fullName evidence="1">Uncharacterized protein</fullName>
    </submittedName>
</protein>
<reference evidence="1" key="1">
    <citation type="journal article" date="2023" name="Mol. Biol. Evol.">
        <title>Third-Generation Sequencing Reveals the Adaptive Role of the Epigenome in Three Deep-Sea Polychaetes.</title>
        <authorList>
            <person name="Perez M."/>
            <person name="Aroh O."/>
            <person name="Sun Y."/>
            <person name="Lan Y."/>
            <person name="Juniper S.K."/>
            <person name="Young C.R."/>
            <person name="Angers B."/>
            <person name="Qian P.Y."/>
        </authorList>
    </citation>
    <scope>NUCLEOTIDE SEQUENCE</scope>
    <source>
        <strain evidence="1">R07B-5</strain>
    </source>
</reference>
<name>A0AAD9L6B7_RIDPI</name>